<sequence>MLRSVSQCVFGQFIRFANVNFRKARYSTLPHSALGMGGSKSDGIASSIEFYLQNFQSYENMLEEERIKYKNGQKFLARLMGQDPSSFGQEQVDEAIRYLFPSGLKSRRAHPKLKPPEEVYPEKKKLQFDKTGRPFHDLYYTGRPAYFDVMHVIRLPEVIHFPRKPAVYWKISTISLTEVTSTVILLPSRTRDHWFWPLVSGLQRTS</sequence>
<reference evidence="1" key="1">
    <citation type="submission" date="2019-11" db="UniProtKB">
        <authorList>
            <consortium name="WormBaseParasite"/>
        </authorList>
    </citation>
    <scope>IDENTIFICATION</scope>
</reference>
<name>A0A5K3FF62_MESCO</name>
<proteinExistence type="predicted"/>
<evidence type="ECO:0000313" key="1">
    <source>
        <dbReference type="WBParaSite" id="MCU_007841-RB"/>
    </source>
</evidence>
<organism evidence="1">
    <name type="scientific">Mesocestoides corti</name>
    <name type="common">Flatworm</name>
    <dbReference type="NCBI Taxonomy" id="53468"/>
    <lineage>
        <taxon>Eukaryota</taxon>
        <taxon>Metazoa</taxon>
        <taxon>Spiralia</taxon>
        <taxon>Lophotrochozoa</taxon>
        <taxon>Platyhelminthes</taxon>
        <taxon>Cestoda</taxon>
        <taxon>Eucestoda</taxon>
        <taxon>Cyclophyllidea</taxon>
        <taxon>Mesocestoididae</taxon>
        <taxon>Mesocestoides</taxon>
    </lineage>
</organism>
<accession>A0A5K3FF62</accession>
<dbReference type="AlphaFoldDB" id="A0A5K3FF62"/>
<dbReference type="WBParaSite" id="MCU_007841-RB">
    <property type="protein sequence ID" value="MCU_007841-RB"/>
    <property type="gene ID" value="MCU_007841"/>
</dbReference>
<protein>
    <submittedName>
        <fullName evidence="1">28S ribosomal protein S9, mitochondrial</fullName>
    </submittedName>
</protein>